<comment type="similarity">
    <text evidence="2">Belongs to the cytochrome P450 family.</text>
</comment>
<keyword evidence="7" id="KW-0503">Monooxygenase</keyword>
<evidence type="ECO:0000256" key="5">
    <source>
        <dbReference type="ARBA" id="ARBA00023002"/>
    </source>
</evidence>
<evidence type="ECO:0000256" key="3">
    <source>
        <dbReference type="ARBA" id="ARBA00022617"/>
    </source>
</evidence>
<dbReference type="SUPFAM" id="SSF48264">
    <property type="entry name" value="Cytochrome P450"/>
    <property type="match status" value="1"/>
</dbReference>
<evidence type="ECO:0000256" key="2">
    <source>
        <dbReference type="ARBA" id="ARBA00010617"/>
    </source>
</evidence>
<organism evidence="8 9">
    <name type="scientific">Diaporthe eres</name>
    <name type="common">Phomopsis oblonga</name>
    <dbReference type="NCBI Taxonomy" id="83184"/>
    <lineage>
        <taxon>Eukaryota</taxon>
        <taxon>Fungi</taxon>
        <taxon>Dikarya</taxon>
        <taxon>Ascomycota</taxon>
        <taxon>Pezizomycotina</taxon>
        <taxon>Sordariomycetes</taxon>
        <taxon>Sordariomycetidae</taxon>
        <taxon>Diaporthales</taxon>
        <taxon>Diaporthaceae</taxon>
        <taxon>Diaporthe</taxon>
        <taxon>Diaporthe eres species complex</taxon>
    </lineage>
</organism>
<dbReference type="Proteomes" id="UP001430848">
    <property type="component" value="Unassembled WGS sequence"/>
</dbReference>
<evidence type="ECO:0000256" key="4">
    <source>
        <dbReference type="ARBA" id="ARBA00022723"/>
    </source>
</evidence>
<keyword evidence="9" id="KW-1185">Reference proteome</keyword>
<dbReference type="Pfam" id="PF00067">
    <property type="entry name" value="p450"/>
    <property type="match status" value="1"/>
</dbReference>
<dbReference type="Gene3D" id="1.10.630.10">
    <property type="entry name" value="Cytochrome P450"/>
    <property type="match status" value="1"/>
</dbReference>
<keyword evidence="5" id="KW-0560">Oxidoreductase</keyword>
<sequence>MHLNQHLMKEWLRIVEPVVKQRLCDYDERKSGKDVGPEPQDFLPWVVNHGRESGDPNFNEPVTIALRGLIPKSAQIRTSTIDLEKIQEEVRTALSEHGRWTYEAVASMVKVNSFFRETVRLKSFAMIGVQPVVTTKHGITTPDECHLLHGSNTAVPAYSVHHDPEIYASPNEF</sequence>
<evidence type="ECO:0000313" key="9">
    <source>
        <dbReference type="Proteomes" id="UP001430848"/>
    </source>
</evidence>
<dbReference type="InterPro" id="IPR036396">
    <property type="entry name" value="Cyt_P450_sf"/>
</dbReference>
<comment type="cofactor">
    <cofactor evidence="1">
        <name>heme</name>
        <dbReference type="ChEBI" id="CHEBI:30413"/>
    </cofactor>
</comment>
<evidence type="ECO:0000256" key="1">
    <source>
        <dbReference type="ARBA" id="ARBA00001971"/>
    </source>
</evidence>
<evidence type="ECO:0000313" key="8">
    <source>
        <dbReference type="EMBL" id="KAK7722877.1"/>
    </source>
</evidence>
<protein>
    <submittedName>
        <fullName evidence="8">Uncharacterized protein</fullName>
    </submittedName>
</protein>
<evidence type="ECO:0000256" key="7">
    <source>
        <dbReference type="ARBA" id="ARBA00023033"/>
    </source>
</evidence>
<keyword evidence="3" id="KW-0349">Heme</keyword>
<accession>A0ABR1P0V5</accession>
<dbReference type="PANTHER" id="PTHR46206:SF1">
    <property type="entry name" value="P450, PUTATIVE (EUROFUNG)-RELATED"/>
    <property type="match status" value="1"/>
</dbReference>
<evidence type="ECO:0000256" key="6">
    <source>
        <dbReference type="ARBA" id="ARBA00023004"/>
    </source>
</evidence>
<comment type="caution">
    <text evidence="8">The sequence shown here is derived from an EMBL/GenBank/DDBJ whole genome shotgun (WGS) entry which is preliminary data.</text>
</comment>
<dbReference type="PANTHER" id="PTHR46206">
    <property type="entry name" value="CYTOCHROME P450"/>
    <property type="match status" value="1"/>
</dbReference>
<dbReference type="EMBL" id="JAKNSF020000064">
    <property type="protein sequence ID" value="KAK7722877.1"/>
    <property type="molecule type" value="Genomic_DNA"/>
</dbReference>
<keyword evidence="4" id="KW-0479">Metal-binding</keyword>
<keyword evidence="6" id="KW-0408">Iron</keyword>
<reference evidence="8 9" key="1">
    <citation type="submission" date="2024-02" db="EMBL/GenBank/DDBJ databases">
        <title>De novo assembly and annotation of 12 fungi associated with fruit tree decline syndrome in Ontario, Canada.</title>
        <authorList>
            <person name="Sulman M."/>
            <person name="Ellouze W."/>
            <person name="Ilyukhin E."/>
        </authorList>
    </citation>
    <scope>NUCLEOTIDE SEQUENCE [LARGE SCALE GENOMIC DNA]</scope>
    <source>
        <strain evidence="8 9">M169</strain>
    </source>
</reference>
<proteinExistence type="inferred from homology"/>
<dbReference type="InterPro" id="IPR001128">
    <property type="entry name" value="Cyt_P450"/>
</dbReference>
<gene>
    <name evidence="8" type="ORF">SLS63_009151</name>
</gene>
<name>A0ABR1P0V5_DIAER</name>